<evidence type="ECO:0000256" key="2">
    <source>
        <dbReference type="ARBA" id="ARBA00022448"/>
    </source>
</evidence>
<dbReference type="EMBL" id="SCWF01000004">
    <property type="protein sequence ID" value="TDM14450.1"/>
    <property type="molecule type" value="Genomic_DNA"/>
</dbReference>
<keyword evidence="3" id="KW-1003">Cell membrane</keyword>
<feature type="transmembrane region" description="Helical" evidence="8">
    <location>
        <begin position="31"/>
        <end position="51"/>
    </location>
</feature>
<evidence type="ECO:0000259" key="9">
    <source>
        <dbReference type="Pfam" id="PF13303"/>
    </source>
</evidence>
<evidence type="ECO:0000256" key="5">
    <source>
        <dbReference type="ARBA" id="ARBA00022692"/>
    </source>
</evidence>
<feature type="transmembrane region" description="Helical" evidence="8">
    <location>
        <begin position="159"/>
        <end position="188"/>
    </location>
</feature>
<organism evidence="10 11">
    <name type="scientific">Macrococcus bovicus</name>
    <dbReference type="NCBI Taxonomy" id="69968"/>
    <lineage>
        <taxon>Bacteria</taxon>
        <taxon>Bacillati</taxon>
        <taxon>Bacillota</taxon>
        <taxon>Bacilli</taxon>
        <taxon>Bacillales</taxon>
        <taxon>Staphylococcaceae</taxon>
        <taxon>Macrococcus</taxon>
    </lineage>
</organism>
<keyword evidence="11" id="KW-1185">Reference proteome</keyword>
<comment type="caution">
    <text evidence="10">The sequence shown here is derived from an EMBL/GenBank/DDBJ whole genome shotgun (WGS) entry which is preliminary data.</text>
</comment>
<feature type="transmembrane region" description="Helical" evidence="8">
    <location>
        <begin position="115"/>
        <end position="139"/>
    </location>
</feature>
<evidence type="ECO:0000256" key="6">
    <source>
        <dbReference type="ARBA" id="ARBA00022989"/>
    </source>
</evidence>
<dbReference type="Proteomes" id="UP000294843">
    <property type="component" value="Unassembled WGS sequence"/>
</dbReference>
<evidence type="ECO:0000256" key="1">
    <source>
        <dbReference type="ARBA" id="ARBA00004651"/>
    </source>
</evidence>
<dbReference type="GO" id="GO:0009401">
    <property type="term" value="P:phosphoenolpyruvate-dependent sugar phosphotransferase system"/>
    <property type="evidence" value="ECO:0007669"/>
    <property type="project" value="InterPro"/>
</dbReference>
<evidence type="ECO:0000313" key="10">
    <source>
        <dbReference type="EMBL" id="TDM14450.1"/>
    </source>
</evidence>
<evidence type="ECO:0000256" key="3">
    <source>
        <dbReference type="ARBA" id="ARBA00022475"/>
    </source>
</evidence>
<feature type="domain" description="Phosphotransferase system EIIC" evidence="9">
    <location>
        <begin position="1"/>
        <end position="325"/>
    </location>
</feature>
<feature type="transmembrane region" description="Helical" evidence="8">
    <location>
        <begin position="194"/>
        <end position="214"/>
    </location>
</feature>
<accession>A0A4R6C0V1</accession>
<protein>
    <submittedName>
        <fullName evidence="10">PTS transporter subunit IIC</fullName>
    </submittedName>
</protein>
<dbReference type="Pfam" id="PF13303">
    <property type="entry name" value="PTS_EIIC_2"/>
    <property type="match status" value="1"/>
</dbReference>
<dbReference type="GO" id="GO:0008982">
    <property type="term" value="F:protein-N(PI)-phosphohistidine-sugar phosphotransferase activity"/>
    <property type="evidence" value="ECO:0007669"/>
    <property type="project" value="InterPro"/>
</dbReference>
<keyword evidence="6 8" id="KW-1133">Transmembrane helix</keyword>
<evidence type="ECO:0000313" key="11">
    <source>
        <dbReference type="Proteomes" id="UP000294843"/>
    </source>
</evidence>
<feature type="transmembrane region" description="Helical" evidence="8">
    <location>
        <begin position="235"/>
        <end position="259"/>
    </location>
</feature>
<evidence type="ECO:0000256" key="8">
    <source>
        <dbReference type="SAM" id="Phobius"/>
    </source>
</evidence>
<proteinExistence type="predicted"/>
<evidence type="ECO:0000256" key="7">
    <source>
        <dbReference type="ARBA" id="ARBA00023136"/>
    </source>
</evidence>
<keyword evidence="4" id="KW-0762">Sugar transport</keyword>
<keyword evidence="7 8" id="KW-0472">Membrane</keyword>
<dbReference type="GO" id="GO:0005886">
    <property type="term" value="C:plasma membrane"/>
    <property type="evidence" value="ECO:0007669"/>
    <property type="project" value="UniProtKB-SubCell"/>
</dbReference>
<sequence>MATGIVVALIPNAMLGELFKYLAQHYDIFNVLLQFLQIFQFCASIIIGTLVGHQFKMNGPQSAIIGGAAFIGSGAVKFTEQGAMLTGMGDLINILITIALSVLVIQLVGDRLGTLNLVFLPILAGIIPGIIGTLTLPYVRMITGTLGELIHHFTTLNPLLMCILICVFYSVMMATPISLVAIATVISLSGLGSGAANLGIAACCYTFIVGSWFVNNKGVNTTLVIGAAKMMMPVYFRNPVIIVPLILNGIVGGLMAYFMGIQGTPMSAGFGYTGLVGPLNALPTMEGNALLKLLLAYLVVPLPAAIFFHYVLKKFIPQYQNEIYKFEPEI</sequence>
<comment type="subcellular location">
    <subcellularLocation>
        <location evidence="1">Cell membrane</location>
        <topology evidence="1">Multi-pass membrane protein</topology>
    </subcellularLocation>
</comment>
<gene>
    <name evidence="10" type="ORF">ERX55_05215</name>
</gene>
<keyword evidence="2" id="KW-0813">Transport</keyword>
<dbReference type="OrthoDB" id="396983at2"/>
<name>A0A4R6C0V1_9STAP</name>
<dbReference type="InterPro" id="IPR003352">
    <property type="entry name" value="PTS_EIIC"/>
</dbReference>
<feature type="transmembrane region" description="Helical" evidence="8">
    <location>
        <begin position="91"/>
        <end position="109"/>
    </location>
</feature>
<feature type="transmembrane region" description="Helical" evidence="8">
    <location>
        <begin position="289"/>
        <end position="312"/>
    </location>
</feature>
<keyword evidence="5 8" id="KW-0812">Transmembrane</keyword>
<evidence type="ECO:0000256" key="4">
    <source>
        <dbReference type="ARBA" id="ARBA00022597"/>
    </source>
</evidence>
<reference evidence="10 11" key="1">
    <citation type="submission" date="2019-01" db="EMBL/GenBank/DDBJ databases">
        <title>Draft genome sequences of the type strains of six Macrococcus species.</title>
        <authorList>
            <person name="Mazhar S."/>
            <person name="Altermann E."/>
            <person name="Hill C."/>
            <person name="Mcauliffe O."/>
        </authorList>
    </citation>
    <scope>NUCLEOTIDE SEQUENCE [LARGE SCALE GENOMIC DNA]</scope>
    <source>
        <strain evidence="10 11">ATCC 51825</strain>
    </source>
</reference>
<dbReference type="AlphaFoldDB" id="A0A4R6C0V1"/>